<reference evidence="2" key="1">
    <citation type="submission" date="2014-09" db="EMBL/GenBank/DDBJ databases">
        <authorList>
            <person name="Magalhaes I.L.F."/>
            <person name="Oliveira U."/>
            <person name="Santos F.R."/>
            <person name="Vidigal T.H.D.A."/>
            <person name="Brescovit A.D."/>
            <person name="Santos A.J."/>
        </authorList>
    </citation>
    <scope>NUCLEOTIDE SEQUENCE</scope>
    <source>
        <tissue evidence="2">Shoot tissue taken approximately 20 cm above the soil surface</tissue>
    </source>
</reference>
<dbReference type="InterPro" id="IPR046985">
    <property type="entry name" value="IP5"/>
</dbReference>
<dbReference type="GO" id="GO:0046856">
    <property type="term" value="P:phosphatidylinositol dephosphorylation"/>
    <property type="evidence" value="ECO:0007669"/>
    <property type="project" value="InterPro"/>
</dbReference>
<dbReference type="Pfam" id="PF23755">
    <property type="entry name" value="Ig-like_IP5PC_F"/>
    <property type="match status" value="1"/>
</dbReference>
<dbReference type="EMBL" id="GBRH01194884">
    <property type="protein sequence ID" value="JAE03012.1"/>
    <property type="molecule type" value="Transcribed_RNA"/>
</dbReference>
<evidence type="ECO:0000259" key="1">
    <source>
        <dbReference type="Pfam" id="PF23755"/>
    </source>
</evidence>
<evidence type="ECO:0000313" key="2">
    <source>
        <dbReference type="EMBL" id="JAE03012.1"/>
    </source>
</evidence>
<accession>A0A0A9ESE2</accession>
<dbReference type="PANTHER" id="PTHR11200">
    <property type="entry name" value="INOSITOL 5-PHOSPHATASE"/>
    <property type="match status" value="1"/>
</dbReference>
<dbReference type="GO" id="GO:0004439">
    <property type="term" value="F:phosphatidylinositol-4,5-bisphosphate 5-phosphatase activity"/>
    <property type="evidence" value="ECO:0007669"/>
    <property type="project" value="TreeGrafter"/>
</dbReference>
<feature type="domain" description="IP5PC-F immunoglobulin-like" evidence="1">
    <location>
        <begin position="52"/>
        <end position="174"/>
    </location>
</feature>
<dbReference type="PANTHER" id="PTHR11200:SF276">
    <property type="entry name" value="BREVIS PLANT1"/>
    <property type="match status" value="1"/>
</dbReference>
<protein>
    <recommendedName>
        <fullName evidence="1">IP5PC-F immunoglobulin-like domain-containing protein</fullName>
    </recommendedName>
</protein>
<sequence>MEATDSDHKPVNCVFNLDIAHVDKQTKRRKYGEIMSSNKKVLYLLQGLEAFPDANISTSDIILQDQSHSVVKLQNRSAKEIACFEIIGQTMNSSGSHFSGFPAWLKVSPAVGMIYPGQTVEITLQHGELRNQDFLSGPSGNNSGADQEKAATLLVIVTGVYSTAGRGHKIHVQHRRAALADRFFS</sequence>
<dbReference type="AlphaFoldDB" id="A0A0A9ESE2"/>
<proteinExistence type="predicted"/>
<name>A0A0A9ESE2_ARUDO</name>
<organism evidence="2">
    <name type="scientific">Arundo donax</name>
    <name type="common">Giant reed</name>
    <name type="synonym">Donax arundinaceus</name>
    <dbReference type="NCBI Taxonomy" id="35708"/>
    <lineage>
        <taxon>Eukaryota</taxon>
        <taxon>Viridiplantae</taxon>
        <taxon>Streptophyta</taxon>
        <taxon>Embryophyta</taxon>
        <taxon>Tracheophyta</taxon>
        <taxon>Spermatophyta</taxon>
        <taxon>Magnoliopsida</taxon>
        <taxon>Liliopsida</taxon>
        <taxon>Poales</taxon>
        <taxon>Poaceae</taxon>
        <taxon>PACMAD clade</taxon>
        <taxon>Arundinoideae</taxon>
        <taxon>Arundineae</taxon>
        <taxon>Arundo</taxon>
    </lineage>
</organism>
<reference evidence="2" key="2">
    <citation type="journal article" date="2015" name="Data Brief">
        <title>Shoot transcriptome of the giant reed, Arundo donax.</title>
        <authorList>
            <person name="Barrero R.A."/>
            <person name="Guerrero F.D."/>
            <person name="Moolhuijzen P."/>
            <person name="Goolsby J.A."/>
            <person name="Tidwell J."/>
            <person name="Bellgard S.E."/>
            <person name="Bellgard M.I."/>
        </authorList>
    </citation>
    <scope>NUCLEOTIDE SEQUENCE</scope>
    <source>
        <tissue evidence="2">Shoot tissue taken approximately 20 cm above the soil surface</tissue>
    </source>
</reference>
<dbReference type="InterPro" id="IPR056455">
    <property type="entry name" value="Ig-like_IP5PC_F"/>
</dbReference>